<organism evidence="1 2">
    <name type="scientific">Mycena metata</name>
    <dbReference type="NCBI Taxonomy" id="1033252"/>
    <lineage>
        <taxon>Eukaryota</taxon>
        <taxon>Fungi</taxon>
        <taxon>Dikarya</taxon>
        <taxon>Basidiomycota</taxon>
        <taxon>Agaricomycotina</taxon>
        <taxon>Agaricomycetes</taxon>
        <taxon>Agaricomycetidae</taxon>
        <taxon>Agaricales</taxon>
        <taxon>Marasmiineae</taxon>
        <taxon>Mycenaceae</taxon>
        <taxon>Mycena</taxon>
    </lineage>
</organism>
<proteinExistence type="predicted"/>
<evidence type="ECO:0000313" key="2">
    <source>
        <dbReference type="Proteomes" id="UP001215598"/>
    </source>
</evidence>
<dbReference type="Proteomes" id="UP001215598">
    <property type="component" value="Unassembled WGS sequence"/>
</dbReference>
<dbReference type="AlphaFoldDB" id="A0AAD7N5Z2"/>
<reference evidence="1" key="1">
    <citation type="submission" date="2023-03" db="EMBL/GenBank/DDBJ databases">
        <title>Massive genome expansion in bonnet fungi (Mycena s.s.) driven by repeated elements and novel gene families across ecological guilds.</title>
        <authorList>
            <consortium name="Lawrence Berkeley National Laboratory"/>
            <person name="Harder C.B."/>
            <person name="Miyauchi S."/>
            <person name="Viragh M."/>
            <person name="Kuo A."/>
            <person name="Thoen E."/>
            <person name="Andreopoulos B."/>
            <person name="Lu D."/>
            <person name="Skrede I."/>
            <person name="Drula E."/>
            <person name="Henrissat B."/>
            <person name="Morin E."/>
            <person name="Kohler A."/>
            <person name="Barry K."/>
            <person name="LaButti K."/>
            <person name="Morin E."/>
            <person name="Salamov A."/>
            <person name="Lipzen A."/>
            <person name="Mereny Z."/>
            <person name="Hegedus B."/>
            <person name="Baldrian P."/>
            <person name="Stursova M."/>
            <person name="Weitz H."/>
            <person name="Taylor A."/>
            <person name="Grigoriev I.V."/>
            <person name="Nagy L.G."/>
            <person name="Martin F."/>
            <person name="Kauserud H."/>
        </authorList>
    </citation>
    <scope>NUCLEOTIDE SEQUENCE</scope>
    <source>
        <strain evidence="1">CBHHK182m</strain>
    </source>
</reference>
<sequence>MESVRRAASKFARSATPATSLIHPAPSSFADAATDASLSDIIADAEKLDGKRASINRKMASHQKKLLERLEASRNNKAKIQTAQSNTRTKNLAIKKQLAQCELHITTLLSAMRQELGEEKYKAWAASRGMGGKAKPALPAKMKGVSGSTVKDYIQHPQLERKTRISRRGVIIGGQNDAVPEGMMMMIMMMSSIHDYIRARVGYGSSRDTRSCNGTTGFLGPEGMEIGSGW</sequence>
<comment type="caution">
    <text evidence="1">The sequence shown here is derived from an EMBL/GenBank/DDBJ whole genome shotgun (WGS) entry which is preliminary data.</text>
</comment>
<keyword evidence="2" id="KW-1185">Reference proteome</keyword>
<evidence type="ECO:0000313" key="1">
    <source>
        <dbReference type="EMBL" id="KAJ7747002.1"/>
    </source>
</evidence>
<gene>
    <name evidence="1" type="ORF">B0H16DRAFT_1462232</name>
</gene>
<accession>A0AAD7N5Z2</accession>
<dbReference type="EMBL" id="JARKIB010000078">
    <property type="protein sequence ID" value="KAJ7747002.1"/>
    <property type="molecule type" value="Genomic_DNA"/>
</dbReference>
<protein>
    <submittedName>
        <fullName evidence="1">Uncharacterized protein</fullName>
    </submittedName>
</protein>
<name>A0AAD7N5Z2_9AGAR</name>